<comment type="caution">
    <text evidence="2">The sequence shown here is derived from an EMBL/GenBank/DDBJ whole genome shotgun (WGS) entry which is preliminary data.</text>
</comment>
<sequence length="249" mass="27113">MVEARRTVTLMYSASRSRSDRDRGSRGTVRVALFMTFLGRDGAEDPNGSRATRRSRCAAPPGVSALARSQMRLPGTGRAHELVARCRLLSMVDPLTSTTRLVPPSRLTPIHAEGCAVARVRPVCRPASRSGRAGPWRWRWGPGRGRWRQLARDEGRTDATMTCACVACSLRLGRSGGVARKCPAVRVEQLCCVRDIEQGSKYRAIWMVGDRWAASIPFARFAGSPEPDQGVPVARSRGGGNQATGVLDQ</sequence>
<dbReference type="AlphaFoldDB" id="A0A3L8R7Y5"/>
<name>A0A3L8R7Y5_STRRN</name>
<evidence type="ECO:0000313" key="3">
    <source>
        <dbReference type="Proteomes" id="UP000281594"/>
    </source>
</evidence>
<feature type="region of interest" description="Disordered" evidence="1">
    <location>
        <begin position="227"/>
        <end position="249"/>
    </location>
</feature>
<dbReference type="Proteomes" id="UP000281594">
    <property type="component" value="Unassembled WGS sequence"/>
</dbReference>
<reference evidence="2 3" key="1">
    <citation type="journal article" date="2018" name="J. Biol. Chem.">
        <title>Discovery of the actinoplanic acid pathway in Streptomyces rapamycinicus reveals a genetically conserved synergism with rapamycin.</title>
        <authorList>
            <person name="Mrak P."/>
            <person name="Krastel P."/>
            <person name="Pivk Lukancic P."/>
            <person name="Tao J."/>
            <person name="Pistorius D."/>
            <person name="Moore C.M."/>
        </authorList>
    </citation>
    <scope>NUCLEOTIDE SEQUENCE [LARGE SCALE GENOMIC DNA]</scope>
    <source>
        <strain evidence="2 3">NRRL 5491</strain>
    </source>
</reference>
<evidence type="ECO:0000313" key="2">
    <source>
        <dbReference type="EMBL" id="RLV75781.1"/>
    </source>
</evidence>
<protein>
    <submittedName>
        <fullName evidence="2">Uncharacterized protein</fullName>
    </submittedName>
</protein>
<gene>
    <name evidence="2" type="ORF">D3C57_141185</name>
</gene>
<organism evidence="2 3">
    <name type="scientific">Streptomyces rapamycinicus (strain ATCC 29253 / DSM 41530 / NRRL 5491 / AYB-994)</name>
    <name type="common">Streptomyces hygroscopicus (strain ATCC 29253)</name>
    <dbReference type="NCBI Taxonomy" id="1343740"/>
    <lineage>
        <taxon>Bacteria</taxon>
        <taxon>Bacillati</taxon>
        <taxon>Actinomycetota</taxon>
        <taxon>Actinomycetes</taxon>
        <taxon>Kitasatosporales</taxon>
        <taxon>Streptomycetaceae</taxon>
        <taxon>Streptomyces</taxon>
        <taxon>Streptomyces violaceusniger group</taxon>
    </lineage>
</organism>
<dbReference type="EMBL" id="QYCY01000002">
    <property type="protein sequence ID" value="RLV75781.1"/>
    <property type="molecule type" value="Genomic_DNA"/>
</dbReference>
<accession>A0A3L8R7Y5</accession>
<evidence type="ECO:0000256" key="1">
    <source>
        <dbReference type="SAM" id="MobiDB-lite"/>
    </source>
</evidence>
<proteinExistence type="predicted"/>